<proteinExistence type="predicted"/>
<accession>A0A9D2MAN7</accession>
<organism evidence="1 2">
    <name type="scientific">Candidatus Flavonifractor intestinipullorum</name>
    <dbReference type="NCBI Taxonomy" id="2838587"/>
    <lineage>
        <taxon>Bacteria</taxon>
        <taxon>Bacillati</taxon>
        <taxon>Bacillota</taxon>
        <taxon>Clostridia</taxon>
        <taxon>Eubacteriales</taxon>
        <taxon>Oscillospiraceae</taxon>
        <taxon>Flavonifractor</taxon>
    </lineage>
</organism>
<dbReference type="EMBL" id="DWYC01000014">
    <property type="protein sequence ID" value="HJB56163.1"/>
    <property type="molecule type" value="Genomic_DNA"/>
</dbReference>
<dbReference type="Proteomes" id="UP000824208">
    <property type="component" value="Unassembled WGS sequence"/>
</dbReference>
<comment type="caution">
    <text evidence="1">The sequence shown here is derived from an EMBL/GenBank/DDBJ whole genome shotgun (WGS) entry which is preliminary data.</text>
</comment>
<gene>
    <name evidence="1" type="ORF">H9714_01275</name>
</gene>
<evidence type="ECO:0000313" key="2">
    <source>
        <dbReference type="Proteomes" id="UP000824208"/>
    </source>
</evidence>
<reference evidence="1" key="2">
    <citation type="submission" date="2021-04" db="EMBL/GenBank/DDBJ databases">
        <authorList>
            <person name="Gilroy R."/>
        </authorList>
    </citation>
    <scope>NUCLEOTIDE SEQUENCE</scope>
    <source>
        <strain evidence="1">CHK189-11263</strain>
    </source>
</reference>
<name>A0A9D2MAN7_9FIRM</name>
<evidence type="ECO:0000313" key="1">
    <source>
        <dbReference type="EMBL" id="HJB56163.1"/>
    </source>
</evidence>
<sequence length="266" mass="28305">MERRSRNILVVLIALVIAVAVFSSFGLEFYASSMPEITLPTVPLTQEPAPSAGSGAGSGEAVRVDVTPQTVQNVIRTLERPASYYREITVSYTASGGTVRSSQWVDGGWSRSETQLPSGQVRCTLIGDGTLYYWYQGSRNWYTAGADERSADADAVHIPTYEDVLEVPVQDITQAGYVELDGVMCIYVAVGTAEEETHYWVSVDSGLLVAAQRTAGETVVLSMTSTPVERPAPPGTQFALPDGSVLHTVQAGSTVSPAPAPEAAQG</sequence>
<dbReference type="AlphaFoldDB" id="A0A9D2MAN7"/>
<protein>
    <submittedName>
        <fullName evidence="1">Uncharacterized protein</fullName>
    </submittedName>
</protein>
<reference evidence="1" key="1">
    <citation type="journal article" date="2021" name="PeerJ">
        <title>Extensive microbial diversity within the chicken gut microbiome revealed by metagenomics and culture.</title>
        <authorList>
            <person name="Gilroy R."/>
            <person name="Ravi A."/>
            <person name="Getino M."/>
            <person name="Pursley I."/>
            <person name="Horton D.L."/>
            <person name="Alikhan N.F."/>
            <person name="Baker D."/>
            <person name="Gharbi K."/>
            <person name="Hall N."/>
            <person name="Watson M."/>
            <person name="Adriaenssens E.M."/>
            <person name="Foster-Nyarko E."/>
            <person name="Jarju S."/>
            <person name="Secka A."/>
            <person name="Antonio M."/>
            <person name="Oren A."/>
            <person name="Chaudhuri R.R."/>
            <person name="La Ragione R."/>
            <person name="Hildebrand F."/>
            <person name="Pallen M.J."/>
        </authorList>
    </citation>
    <scope>NUCLEOTIDE SEQUENCE</scope>
    <source>
        <strain evidence="1">CHK189-11263</strain>
    </source>
</reference>